<organism evidence="4 5">
    <name type="scientific">Tetraparma gracilis</name>
    <dbReference type="NCBI Taxonomy" id="2962635"/>
    <lineage>
        <taxon>Eukaryota</taxon>
        <taxon>Sar</taxon>
        <taxon>Stramenopiles</taxon>
        <taxon>Ochrophyta</taxon>
        <taxon>Bolidophyceae</taxon>
        <taxon>Parmales</taxon>
        <taxon>Triparmaceae</taxon>
        <taxon>Tetraparma</taxon>
    </lineage>
</organism>
<dbReference type="PANTHER" id="PTHR43313">
    <property type="entry name" value="SHORT-CHAIN DEHYDROGENASE/REDUCTASE FAMILY 9C"/>
    <property type="match status" value="1"/>
</dbReference>
<comment type="similarity">
    <text evidence="1">Belongs to the short-chain dehydrogenases/reductases (SDR) family.</text>
</comment>
<evidence type="ECO:0000256" key="2">
    <source>
        <dbReference type="SAM" id="SignalP"/>
    </source>
</evidence>
<gene>
    <name evidence="4" type="ORF">TeGR_g9216</name>
</gene>
<dbReference type="Pfam" id="PF00106">
    <property type="entry name" value="adh_short"/>
    <property type="match status" value="1"/>
</dbReference>
<dbReference type="InterPro" id="IPR020904">
    <property type="entry name" value="Sc_DH/Rdtase_CS"/>
</dbReference>
<accession>A0ABQ6MV37</accession>
<protein>
    <recommendedName>
        <fullName evidence="3">Ketoreductase domain-containing protein</fullName>
    </recommendedName>
</protein>
<dbReference type="EMBL" id="BRYB01001800">
    <property type="protein sequence ID" value="GMI33946.1"/>
    <property type="molecule type" value="Genomic_DNA"/>
</dbReference>
<reference evidence="4 5" key="1">
    <citation type="journal article" date="2023" name="Commun. Biol.">
        <title>Genome analysis of Parmales, the sister group of diatoms, reveals the evolutionary specialization of diatoms from phago-mixotrophs to photoautotrophs.</title>
        <authorList>
            <person name="Ban H."/>
            <person name="Sato S."/>
            <person name="Yoshikawa S."/>
            <person name="Yamada K."/>
            <person name="Nakamura Y."/>
            <person name="Ichinomiya M."/>
            <person name="Sato N."/>
            <person name="Blanc-Mathieu R."/>
            <person name="Endo H."/>
            <person name="Kuwata A."/>
            <person name="Ogata H."/>
        </authorList>
    </citation>
    <scope>NUCLEOTIDE SEQUENCE [LARGE SCALE GENOMIC DNA]</scope>
</reference>
<keyword evidence="5" id="KW-1185">Reference proteome</keyword>
<proteinExistence type="inferred from homology"/>
<feature type="domain" description="Ketoreductase" evidence="3">
    <location>
        <begin position="33"/>
        <end position="211"/>
    </location>
</feature>
<dbReference type="SUPFAM" id="SSF51735">
    <property type="entry name" value="NAD(P)-binding Rossmann-fold domains"/>
    <property type="match status" value="1"/>
</dbReference>
<feature type="non-terminal residue" evidence="4">
    <location>
        <position position="281"/>
    </location>
</feature>
<feature type="chain" id="PRO_5045946151" description="Ketoreductase domain-containing protein" evidence="2">
    <location>
        <begin position="25"/>
        <end position="281"/>
    </location>
</feature>
<evidence type="ECO:0000259" key="3">
    <source>
        <dbReference type="SMART" id="SM00822"/>
    </source>
</evidence>
<name>A0ABQ6MV37_9STRA</name>
<feature type="signal peptide" evidence="2">
    <location>
        <begin position="1"/>
        <end position="24"/>
    </location>
</feature>
<evidence type="ECO:0000313" key="5">
    <source>
        <dbReference type="Proteomes" id="UP001165060"/>
    </source>
</evidence>
<evidence type="ECO:0000256" key="1">
    <source>
        <dbReference type="RuleBase" id="RU000363"/>
    </source>
</evidence>
<comment type="caution">
    <text evidence="4">The sequence shown here is derived from an EMBL/GenBank/DDBJ whole genome shotgun (WGS) entry which is preliminary data.</text>
</comment>
<dbReference type="PRINTS" id="PR00080">
    <property type="entry name" value="SDRFAMILY"/>
</dbReference>
<evidence type="ECO:0000313" key="4">
    <source>
        <dbReference type="EMBL" id="GMI33946.1"/>
    </source>
</evidence>
<sequence length="281" mass="29252">MDSFFPLLLLAVVLLPSIIEAIFAKQYPVHTQGIVVVTGASSGIGLAAARALDAGGYTVYAGVRKAKDAEMVESLGGSLRGLIMDVTNEESCVKAAETVAGAMKKEGLPLVGLVNNAGVSRRLPFELEPAEEVKYLLDVNVVGIYRATLPFLAMIRESKGRIVSTGSVAGLVATAGSSSYSASKAGVEAITDALRLEMAPFDVSVSLVEPAYVESAIAGKQVGANSPLLQSTAPDDVKALYAGFLEKQDVKRLKAERLASSTEDSTTPAIVHALTAAKPKT</sequence>
<dbReference type="InterPro" id="IPR036291">
    <property type="entry name" value="NAD(P)-bd_dom_sf"/>
</dbReference>
<dbReference type="PRINTS" id="PR00081">
    <property type="entry name" value="GDHRDH"/>
</dbReference>
<dbReference type="Gene3D" id="3.40.50.720">
    <property type="entry name" value="NAD(P)-binding Rossmann-like Domain"/>
    <property type="match status" value="1"/>
</dbReference>
<dbReference type="PROSITE" id="PS00061">
    <property type="entry name" value="ADH_SHORT"/>
    <property type="match status" value="1"/>
</dbReference>
<dbReference type="InterPro" id="IPR002347">
    <property type="entry name" value="SDR_fam"/>
</dbReference>
<dbReference type="SMART" id="SM00822">
    <property type="entry name" value="PKS_KR"/>
    <property type="match status" value="1"/>
</dbReference>
<dbReference type="PANTHER" id="PTHR43313:SF1">
    <property type="entry name" value="3BETA-HYDROXYSTEROID DEHYDROGENASE DHS-16"/>
    <property type="match status" value="1"/>
</dbReference>
<dbReference type="Proteomes" id="UP001165060">
    <property type="component" value="Unassembled WGS sequence"/>
</dbReference>
<dbReference type="InterPro" id="IPR057326">
    <property type="entry name" value="KR_dom"/>
</dbReference>
<keyword evidence="2" id="KW-0732">Signal</keyword>